<dbReference type="GO" id="GO:0016853">
    <property type="term" value="F:isomerase activity"/>
    <property type="evidence" value="ECO:0007669"/>
    <property type="project" value="InterPro"/>
</dbReference>
<dbReference type="Pfam" id="PF01263">
    <property type="entry name" value="Aldose_epim"/>
    <property type="match status" value="1"/>
</dbReference>
<accession>A0A8A4TLH3</accession>
<dbReference type="EMBL" id="CP071793">
    <property type="protein sequence ID" value="QTD49718.1"/>
    <property type="molecule type" value="Genomic_DNA"/>
</dbReference>
<proteinExistence type="predicted"/>
<dbReference type="InterPro" id="IPR011013">
    <property type="entry name" value="Gal_mutarotase_sf_dom"/>
</dbReference>
<organism evidence="1 2">
    <name type="scientific">Sulfidibacter corallicola</name>
    <dbReference type="NCBI Taxonomy" id="2818388"/>
    <lineage>
        <taxon>Bacteria</taxon>
        <taxon>Pseudomonadati</taxon>
        <taxon>Acidobacteriota</taxon>
        <taxon>Holophagae</taxon>
        <taxon>Acanthopleuribacterales</taxon>
        <taxon>Acanthopleuribacteraceae</taxon>
        <taxon>Sulfidibacter</taxon>
    </lineage>
</organism>
<dbReference type="GO" id="GO:0005975">
    <property type="term" value="P:carbohydrate metabolic process"/>
    <property type="evidence" value="ECO:0007669"/>
    <property type="project" value="InterPro"/>
</dbReference>
<evidence type="ECO:0000313" key="1">
    <source>
        <dbReference type="EMBL" id="QTD49718.1"/>
    </source>
</evidence>
<dbReference type="Proteomes" id="UP000663929">
    <property type="component" value="Chromosome"/>
</dbReference>
<dbReference type="SUPFAM" id="SSF74650">
    <property type="entry name" value="Galactose mutarotase-like"/>
    <property type="match status" value="1"/>
</dbReference>
<dbReference type="AlphaFoldDB" id="A0A8A4TLH3"/>
<dbReference type="Gene3D" id="2.70.98.10">
    <property type="match status" value="1"/>
</dbReference>
<sequence>MEHLTSGDATLAIDPSHGARLTSLSIAGLELLVPPTANTFHWGCYPMAPWAGRIRYGRFEFDGRDYQLPLTMPPHAIHGTTYNRPWRRYNGAASFDIDLGPDWPFPGRAVQHFRLGPNRLDLTMEIHSDSEPFPASAGWHPWFQRQLGRGEPAQLSIQADSMYARDEHHMATDRLIPPPPGPWDDCFVGVRQPVEILWPGALRLCMEADVQHWVVYNEPEHAFCVEPQSAPPDALNIEPRLVTPEAPLTLNASLHWEIL</sequence>
<dbReference type="KEGG" id="scor:J3U87_29390"/>
<evidence type="ECO:0000313" key="2">
    <source>
        <dbReference type="Proteomes" id="UP000663929"/>
    </source>
</evidence>
<name>A0A8A4TLH3_SULCO</name>
<dbReference type="GO" id="GO:0030246">
    <property type="term" value="F:carbohydrate binding"/>
    <property type="evidence" value="ECO:0007669"/>
    <property type="project" value="InterPro"/>
</dbReference>
<keyword evidence="2" id="KW-1185">Reference proteome</keyword>
<dbReference type="InterPro" id="IPR008183">
    <property type="entry name" value="Aldose_1/G6P_1-epimerase"/>
</dbReference>
<dbReference type="RefSeq" id="WP_237379349.1">
    <property type="nucleotide sequence ID" value="NZ_CP071793.1"/>
</dbReference>
<dbReference type="InterPro" id="IPR014718">
    <property type="entry name" value="GH-type_carb-bd"/>
</dbReference>
<reference evidence="1" key="1">
    <citation type="submission" date="2021-03" db="EMBL/GenBank/DDBJ databases">
        <title>Acanthopleuribacteraceae sp. M133.</title>
        <authorList>
            <person name="Wang G."/>
        </authorList>
    </citation>
    <scope>NUCLEOTIDE SEQUENCE</scope>
    <source>
        <strain evidence="1">M133</strain>
    </source>
</reference>
<protein>
    <submittedName>
        <fullName evidence="1">Aldose 1-epimerase</fullName>
    </submittedName>
</protein>
<gene>
    <name evidence="1" type="ORF">J3U87_29390</name>
</gene>